<reference evidence="10" key="1">
    <citation type="journal article" date="2014" name="Int. J. Syst. Evol. Microbiol.">
        <title>Complete genome of a new Firmicutes species belonging to the dominant human colonic microbiota ('Ruminococcus bicirculans') reveals two chromosomes and a selective capacity to utilize plant glucans.</title>
        <authorList>
            <consortium name="NISC Comparative Sequencing Program"/>
            <person name="Wegmann U."/>
            <person name="Louis P."/>
            <person name="Goesmann A."/>
            <person name="Henrissat B."/>
            <person name="Duncan S.H."/>
            <person name="Flint H.J."/>
        </authorList>
    </citation>
    <scope>NUCLEOTIDE SEQUENCE</scope>
    <source>
        <strain evidence="10">CCUG 55585</strain>
    </source>
</reference>
<evidence type="ECO:0000256" key="4">
    <source>
        <dbReference type="ARBA" id="ARBA00022679"/>
    </source>
</evidence>
<dbReference type="PROSITE" id="PS00949">
    <property type="entry name" value="AUTOINDUCER_SYNTH_1"/>
    <property type="match status" value="1"/>
</dbReference>
<dbReference type="EMBL" id="MN181567">
    <property type="protein sequence ID" value="QHQ71443.1"/>
    <property type="molecule type" value="Genomic_DNA"/>
</dbReference>
<evidence type="ECO:0000256" key="7">
    <source>
        <dbReference type="ARBA" id="ARBA00048576"/>
    </source>
</evidence>
<reference evidence="10" key="4">
    <citation type="submission" date="2024-09" db="EMBL/GenBank/DDBJ databases">
        <authorList>
            <person name="Sun Q."/>
            <person name="Mori K."/>
        </authorList>
    </citation>
    <scope>NUCLEOTIDE SEQUENCE</scope>
    <source>
        <strain evidence="10">CCUG 55585</strain>
    </source>
</reference>
<evidence type="ECO:0000256" key="6">
    <source>
        <dbReference type="ARBA" id="ARBA00022929"/>
    </source>
</evidence>
<keyword evidence="3 8" id="KW-0673">Quorum sensing</keyword>
<accession>A0A6B9VSI3</accession>
<dbReference type="InterPro" id="IPR001690">
    <property type="entry name" value="Autoind_synthase"/>
</dbReference>
<dbReference type="GO" id="GO:0009372">
    <property type="term" value="P:quorum sensing"/>
    <property type="evidence" value="ECO:0007669"/>
    <property type="project" value="UniProtKB-UniRule"/>
</dbReference>
<organism evidence="11">
    <name type="scientific">Lysobacter brunescens</name>
    <dbReference type="NCBI Taxonomy" id="262323"/>
    <lineage>
        <taxon>Bacteria</taxon>
        <taxon>Pseudomonadati</taxon>
        <taxon>Pseudomonadota</taxon>
        <taxon>Gammaproteobacteria</taxon>
        <taxon>Lysobacterales</taxon>
        <taxon>Lysobacteraceae</taxon>
        <taxon>Lysobacter</taxon>
    </lineage>
</organism>
<dbReference type="PROSITE" id="PS51187">
    <property type="entry name" value="AUTOINDUCER_SYNTH_2"/>
    <property type="match status" value="1"/>
</dbReference>
<name>A0A6B9VSI3_9GAMM</name>
<keyword evidence="5 9" id="KW-0949">S-adenosyl-L-methionine</keyword>
<dbReference type="AlphaFoldDB" id="A0A6B9VSI3"/>
<dbReference type="Proteomes" id="UP001597110">
    <property type="component" value="Unassembled WGS sequence"/>
</dbReference>
<gene>
    <name evidence="10" type="ORF">ACFQ0E_06710</name>
</gene>
<evidence type="ECO:0000256" key="9">
    <source>
        <dbReference type="RuleBase" id="RU361135"/>
    </source>
</evidence>
<evidence type="ECO:0000256" key="2">
    <source>
        <dbReference type="ARBA" id="ARBA00018768"/>
    </source>
</evidence>
<evidence type="ECO:0000256" key="8">
    <source>
        <dbReference type="PROSITE-ProRule" id="PRU00533"/>
    </source>
</evidence>
<keyword evidence="12" id="KW-1185">Reference proteome</keyword>
<evidence type="ECO:0000256" key="3">
    <source>
        <dbReference type="ARBA" id="ARBA00022654"/>
    </source>
</evidence>
<dbReference type="PRINTS" id="PR01549">
    <property type="entry name" value="AUTOINDCRSYN"/>
</dbReference>
<comment type="catalytic activity">
    <reaction evidence="7 9">
        <text>a fatty acyl-[ACP] + S-adenosyl-L-methionine = an N-acyl-L-homoserine lactone + S-methyl-5'-thioadenosine + holo-[ACP] + H(+)</text>
        <dbReference type="Rhea" id="RHEA:10096"/>
        <dbReference type="Rhea" id="RHEA-COMP:9685"/>
        <dbReference type="Rhea" id="RHEA-COMP:14125"/>
        <dbReference type="ChEBI" id="CHEBI:15378"/>
        <dbReference type="ChEBI" id="CHEBI:17509"/>
        <dbReference type="ChEBI" id="CHEBI:55474"/>
        <dbReference type="ChEBI" id="CHEBI:59789"/>
        <dbReference type="ChEBI" id="CHEBI:64479"/>
        <dbReference type="ChEBI" id="CHEBI:138651"/>
        <dbReference type="EC" id="2.3.1.184"/>
    </reaction>
</comment>
<dbReference type="EC" id="2.3.1.184" evidence="1 9"/>
<sequence>MTRIAIGRAGEPDLNATLLDSMYRLRSEIFHERLGWEVRVEHGREHDWFDLIGPHYLIAHEDGMQALGCCRLLPTLGPNMLRDIFPSLLDGAPAPAAASTWEISRFAISTRCAGDGFGFGDLPAAMLADLFHFADSRGVEEIVGVTSAPIERMLRHLGLHVERLGAPRRIGRVLSLAFRMSVGDNLPVAARISGSAPALDIARAA</sequence>
<dbReference type="PANTHER" id="PTHR39322:SF1">
    <property type="entry name" value="ISOVALERYL-HOMOSERINE LACTONE SYNTHASE"/>
    <property type="match status" value="1"/>
</dbReference>
<evidence type="ECO:0000256" key="5">
    <source>
        <dbReference type="ARBA" id="ARBA00022691"/>
    </source>
</evidence>
<reference evidence="12" key="3">
    <citation type="journal article" date="2019" name="Int. J. Syst. Evol. Microbiol.">
        <title>The Global Catalogue of Microorganisms (GCM) 10K type strain sequencing project: providing services to taxonomists for standard genome sequencing and annotation.</title>
        <authorList>
            <consortium name="The Broad Institute Genomics Platform"/>
            <consortium name="The Broad Institute Genome Sequencing Center for Infectious Disease"/>
            <person name="Wu L."/>
            <person name="Ma J."/>
        </authorList>
    </citation>
    <scope>NUCLEOTIDE SEQUENCE [LARGE SCALE GENOMIC DNA]</scope>
    <source>
        <strain evidence="12">CCUG 55585</strain>
    </source>
</reference>
<dbReference type="PANTHER" id="PTHR39322">
    <property type="entry name" value="ACYL-HOMOSERINE-LACTONE SYNTHASE"/>
    <property type="match status" value="1"/>
</dbReference>
<protein>
    <recommendedName>
        <fullName evidence="2 9">Acyl-homoserine-lactone synthase</fullName>
        <ecNumber evidence="1 9">2.3.1.184</ecNumber>
    </recommendedName>
    <alternativeName>
        <fullName evidence="9">Autoinducer synthesis protein</fullName>
    </alternativeName>
</protein>
<dbReference type="GO" id="GO:0007165">
    <property type="term" value="P:signal transduction"/>
    <property type="evidence" value="ECO:0007669"/>
    <property type="project" value="TreeGrafter"/>
</dbReference>
<reference evidence="11" key="2">
    <citation type="journal article" date="2019" name="Front. Microbiol.">
        <title>The AHL Quorum-Sensing System Negatively Regulates Growth and Autolysis in Lysobacter brunescens.</title>
        <authorList>
            <person name="Ling J."/>
            <person name="Zhou L."/>
            <person name="Wu G."/>
            <person name="Zhao Y."/>
            <person name="Jiang T."/>
            <person name="Liu F."/>
        </authorList>
    </citation>
    <scope>NUCLEOTIDE SEQUENCE</scope>
    <source>
        <strain evidence="11">OH23</strain>
    </source>
</reference>
<evidence type="ECO:0000313" key="11">
    <source>
        <dbReference type="EMBL" id="QHQ71443.1"/>
    </source>
</evidence>
<evidence type="ECO:0000313" key="10">
    <source>
        <dbReference type="EMBL" id="MFD0725292.1"/>
    </source>
</evidence>
<dbReference type="Pfam" id="PF00765">
    <property type="entry name" value="Autoind_synth"/>
    <property type="match status" value="1"/>
</dbReference>
<dbReference type="Gene3D" id="3.40.630.30">
    <property type="match status" value="1"/>
</dbReference>
<dbReference type="RefSeq" id="WP_386822902.1">
    <property type="nucleotide sequence ID" value="NZ_JBHTIF010000001.1"/>
</dbReference>
<dbReference type="GO" id="GO:0061579">
    <property type="term" value="F:N-acyl homoserine lactone synthase activity"/>
    <property type="evidence" value="ECO:0007669"/>
    <property type="project" value="UniProtKB-UniRule"/>
</dbReference>
<dbReference type="InterPro" id="IPR016181">
    <property type="entry name" value="Acyl_CoA_acyltransferase"/>
</dbReference>
<keyword evidence="6 8" id="KW-0071">Autoinducer synthesis</keyword>
<proteinExistence type="inferred from homology"/>
<dbReference type="InterPro" id="IPR018311">
    <property type="entry name" value="Autoind_synth_CS"/>
</dbReference>
<dbReference type="SUPFAM" id="SSF55729">
    <property type="entry name" value="Acyl-CoA N-acyltransferases (Nat)"/>
    <property type="match status" value="1"/>
</dbReference>
<evidence type="ECO:0000256" key="1">
    <source>
        <dbReference type="ARBA" id="ARBA00012340"/>
    </source>
</evidence>
<keyword evidence="4 9" id="KW-0808">Transferase</keyword>
<dbReference type="EMBL" id="JBHTIF010000001">
    <property type="protein sequence ID" value="MFD0725292.1"/>
    <property type="molecule type" value="Genomic_DNA"/>
</dbReference>
<comment type="similarity">
    <text evidence="8 9">Belongs to the autoinducer synthase family.</text>
</comment>
<evidence type="ECO:0000313" key="12">
    <source>
        <dbReference type="Proteomes" id="UP001597110"/>
    </source>
</evidence>